<sequence length="200" mass="22443">MDKKYLGLIGPEDSVYLRLIQREAEKAGLPVLRVSQRDERCGCYVIDSEAGDADIRLTAEEDIDCVRHQGMSCVAEAALRYIHRMLMPLSVVGLIGRRHAVQGLAEELVRSGHAVLPCNRAMHPWKALYGAQIIVNSAPEADRDLLDAVWEGRHWIIDISGSLEQLTQRFDWKGIYISRGEIGKKNVEILLNRAQAELAE</sequence>
<proteinExistence type="predicted"/>
<organism evidence="1">
    <name type="scientific">Siphoviridae sp. ct5co22</name>
    <dbReference type="NCBI Taxonomy" id="2826294"/>
    <lineage>
        <taxon>Viruses</taxon>
        <taxon>Duplodnaviria</taxon>
        <taxon>Heunggongvirae</taxon>
        <taxon>Uroviricota</taxon>
        <taxon>Caudoviricetes</taxon>
    </lineage>
</organism>
<name>A0A8S5QUR2_9CAUD</name>
<dbReference type="EMBL" id="BK015735">
    <property type="protein sequence ID" value="DAE22595.1"/>
    <property type="molecule type" value="Genomic_DNA"/>
</dbReference>
<protein>
    <submittedName>
        <fullName evidence="1">Bifunctional protein FolD</fullName>
    </submittedName>
</protein>
<reference evidence="1" key="1">
    <citation type="journal article" date="2021" name="Proc. Natl. Acad. Sci. U.S.A.">
        <title>A Catalog of Tens of Thousands of Viruses from Human Metagenomes Reveals Hidden Associations with Chronic Diseases.</title>
        <authorList>
            <person name="Tisza M.J."/>
            <person name="Buck C.B."/>
        </authorList>
    </citation>
    <scope>NUCLEOTIDE SEQUENCE</scope>
    <source>
        <strain evidence="1">Ct5co22</strain>
    </source>
</reference>
<accession>A0A8S5QUR2</accession>
<evidence type="ECO:0000313" key="1">
    <source>
        <dbReference type="EMBL" id="DAE22595.1"/>
    </source>
</evidence>